<evidence type="ECO:0000259" key="2">
    <source>
        <dbReference type="Pfam" id="PF07862"/>
    </source>
</evidence>
<dbReference type="InterPro" id="IPR022516">
    <property type="entry name" value="CHP03798_Ocin"/>
</dbReference>
<dbReference type="Pfam" id="PF07862">
    <property type="entry name" value="Nif11"/>
    <property type="match status" value="1"/>
</dbReference>
<name>A0A0C1N270_9CYAN</name>
<dbReference type="STRING" id="1479485.DA73_0229340"/>
<sequence>MSQNNATRFLSIVKQDRALKERIKAASEPAVFIKIAKERGYDFTVEELENELSKLSEEELAAIVNPGIAPRQHIYPR</sequence>
<feature type="coiled-coil region" evidence="1">
    <location>
        <begin position="38"/>
        <end position="65"/>
    </location>
</feature>
<dbReference type="Proteomes" id="UP000029738">
    <property type="component" value="Unassembled WGS sequence"/>
</dbReference>
<evidence type="ECO:0000313" key="3">
    <source>
        <dbReference type="EMBL" id="KAF3883988.1"/>
    </source>
</evidence>
<dbReference type="InterPro" id="IPR012903">
    <property type="entry name" value="Nif11"/>
</dbReference>
<dbReference type="AlphaFoldDB" id="A0A0C1N270"/>
<dbReference type="NCBIfam" id="TIGR03798">
    <property type="entry name" value="leader_Nif11"/>
    <property type="match status" value="1"/>
</dbReference>
<evidence type="ECO:0000256" key="1">
    <source>
        <dbReference type="SAM" id="Coils"/>
    </source>
</evidence>
<dbReference type="EMBL" id="JHEG04000002">
    <property type="protein sequence ID" value="KAF3883988.1"/>
    <property type="molecule type" value="Genomic_DNA"/>
</dbReference>
<reference evidence="4" key="1">
    <citation type="journal article" date="2015" name="Genome Announc.">
        <title>Draft Genome Sequence of Tolypothrix boutellei Strain VB521301.</title>
        <authorList>
            <person name="Chandrababunaidu M.M."/>
            <person name="Singh D."/>
            <person name="Sen D."/>
            <person name="Bhan S."/>
            <person name="Das S."/>
            <person name="Gupta A."/>
            <person name="Adhikary S.P."/>
            <person name="Tripathy S."/>
        </authorList>
    </citation>
    <scope>NUCLEOTIDE SEQUENCE</scope>
    <source>
        <strain evidence="4">VB521301</strain>
    </source>
</reference>
<gene>
    <name evidence="4" type="ORF">DA73_0229340</name>
    <name evidence="3" type="ORF">DA73_0400040575</name>
</gene>
<accession>A0A0C1N270</accession>
<reference evidence="3" key="2">
    <citation type="submission" date="2019-11" db="EMBL/GenBank/DDBJ databases">
        <title>Improved Assembly of Tolypothrix boutellei genome.</title>
        <authorList>
            <person name="Sarangi A.N."/>
            <person name="Mukherjee M."/>
            <person name="Ghosh S."/>
            <person name="Singh D."/>
            <person name="Das A."/>
            <person name="Kant S."/>
            <person name="Prusty A."/>
            <person name="Tripathy S."/>
        </authorList>
    </citation>
    <scope>NUCLEOTIDE SEQUENCE</scope>
    <source>
        <strain evidence="3">VB521301</strain>
    </source>
</reference>
<dbReference type="EMBL" id="JHEG02000058">
    <property type="protein sequence ID" value="KIE08642.1"/>
    <property type="molecule type" value="Genomic_DNA"/>
</dbReference>
<keyword evidence="1" id="KW-0175">Coiled coil</keyword>
<comment type="caution">
    <text evidence="4">The sequence shown here is derived from an EMBL/GenBank/DDBJ whole genome shotgun (WGS) entry which is preliminary data.</text>
</comment>
<keyword evidence="5" id="KW-1185">Reference proteome</keyword>
<dbReference type="OrthoDB" id="1121904at2"/>
<feature type="domain" description="Nif11" evidence="2">
    <location>
        <begin position="1"/>
        <end position="48"/>
    </location>
</feature>
<organism evidence="4">
    <name type="scientific">Tolypothrix bouteillei VB521301</name>
    <dbReference type="NCBI Taxonomy" id="1479485"/>
    <lineage>
        <taxon>Bacteria</taxon>
        <taxon>Bacillati</taxon>
        <taxon>Cyanobacteriota</taxon>
        <taxon>Cyanophyceae</taxon>
        <taxon>Nostocales</taxon>
        <taxon>Tolypothrichaceae</taxon>
        <taxon>Tolypothrix</taxon>
    </lineage>
</organism>
<dbReference type="RefSeq" id="WP_038076629.1">
    <property type="nucleotide sequence ID" value="NZ_JHEG04000002.1"/>
</dbReference>
<proteinExistence type="predicted"/>
<protein>
    <submittedName>
        <fullName evidence="4">Bacteriocin</fullName>
    </submittedName>
    <submittedName>
        <fullName evidence="3">Nif11-like leader peptide family natural product</fullName>
    </submittedName>
</protein>
<evidence type="ECO:0000313" key="4">
    <source>
        <dbReference type="EMBL" id="KIE08642.1"/>
    </source>
</evidence>
<evidence type="ECO:0000313" key="5">
    <source>
        <dbReference type="Proteomes" id="UP000029738"/>
    </source>
</evidence>